<comment type="caution">
    <text evidence="1">The sequence shown here is derived from an EMBL/GenBank/DDBJ whole genome shotgun (WGS) entry which is preliminary data.</text>
</comment>
<proteinExistence type="predicted"/>
<dbReference type="Proteomes" id="UP000324222">
    <property type="component" value="Unassembled WGS sequence"/>
</dbReference>
<accession>A0A5B7FBI3</accession>
<evidence type="ECO:0000313" key="1">
    <source>
        <dbReference type="EMBL" id="MPC42656.1"/>
    </source>
</evidence>
<name>A0A5B7FBI3_PORTR</name>
<dbReference type="AlphaFoldDB" id="A0A5B7FBI3"/>
<keyword evidence="2" id="KW-1185">Reference proteome</keyword>
<protein>
    <submittedName>
        <fullName evidence="1">Uncharacterized protein</fullName>
    </submittedName>
</protein>
<organism evidence="1 2">
    <name type="scientific">Portunus trituberculatus</name>
    <name type="common">Swimming crab</name>
    <name type="synonym">Neptunus trituberculatus</name>
    <dbReference type="NCBI Taxonomy" id="210409"/>
    <lineage>
        <taxon>Eukaryota</taxon>
        <taxon>Metazoa</taxon>
        <taxon>Ecdysozoa</taxon>
        <taxon>Arthropoda</taxon>
        <taxon>Crustacea</taxon>
        <taxon>Multicrustacea</taxon>
        <taxon>Malacostraca</taxon>
        <taxon>Eumalacostraca</taxon>
        <taxon>Eucarida</taxon>
        <taxon>Decapoda</taxon>
        <taxon>Pleocyemata</taxon>
        <taxon>Brachyura</taxon>
        <taxon>Eubrachyura</taxon>
        <taxon>Portunoidea</taxon>
        <taxon>Portunidae</taxon>
        <taxon>Portuninae</taxon>
        <taxon>Portunus</taxon>
    </lineage>
</organism>
<dbReference type="EMBL" id="VSRR010005519">
    <property type="protein sequence ID" value="MPC42656.1"/>
    <property type="molecule type" value="Genomic_DNA"/>
</dbReference>
<evidence type="ECO:0000313" key="2">
    <source>
        <dbReference type="Proteomes" id="UP000324222"/>
    </source>
</evidence>
<reference evidence="1 2" key="1">
    <citation type="submission" date="2019-05" db="EMBL/GenBank/DDBJ databases">
        <title>Another draft genome of Portunus trituberculatus and its Hox gene families provides insights of decapod evolution.</title>
        <authorList>
            <person name="Jeong J.-H."/>
            <person name="Song I."/>
            <person name="Kim S."/>
            <person name="Choi T."/>
            <person name="Kim D."/>
            <person name="Ryu S."/>
            <person name="Kim W."/>
        </authorList>
    </citation>
    <scope>NUCLEOTIDE SEQUENCE [LARGE SCALE GENOMIC DNA]</scope>
    <source>
        <tissue evidence="1">Muscle</tissue>
    </source>
</reference>
<gene>
    <name evidence="1" type="ORF">E2C01_036283</name>
</gene>
<sequence>MKQPITFQQPRLSCSRHTQQGREAAAALREPRLSVDVLRLTSFLNLDEFLDFVTDVAEAESGSPCR</sequence>